<organism evidence="1 2">
    <name type="scientific">Xenopus laevis</name>
    <name type="common">African clawed frog</name>
    <dbReference type="NCBI Taxonomy" id="8355"/>
    <lineage>
        <taxon>Eukaryota</taxon>
        <taxon>Metazoa</taxon>
        <taxon>Chordata</taxon>
        <taxon>Craniata</taxon>
        <taxon>Vertebrata</taxon>
        <taxon>Euteleostomi</taxon>
        <taxon>Amphibia</taxon>
        <taxon>Batrachia</taxon>
        <taxon>Anura</taxon>
        <taxon>Pipoidea</taxon>
        <taxon>Pipidae</taxon>
        <taxon>Xenopodinae</taxon>
        <taxon>Xenopus</taxon>
        <taxon>Xenopus</taxon>
    </lineage>
</organism>
<dbReference type="Proteomes" id="UP000694892">
    <property type="component" value="Chromosome 5L"/>
</dbReference>
<gene>
    <name evidence="1" type="ORF">XELAEV_18026225mg</name>
</gene>
<protein>
    <recommendedName>
        <fullName evidence="3">GIY-YIG domain-containing protein</fullName>
    </recommendedName>
</protein>
<accession>A0A974HIJ6</accession>
<proteinExistence type="predicted"/>
<sequence length="76" mass="8687">MWNKRNSICKTCPHNLTSDKIPIPDTLEEYSIHGHYKCSSSDVVYVIQCTKCRTGGLYIGETGQSLRKRNTHHSFT</sequence>
<reference evidence="2" key="1">
    <citation type="journal article" date="2016" name="Nature">
        <title>Genome evolution in the allotetraploid frog Xenopus laevis.</title>
        <authorList>
            <person name="Session A.M."/>
            <person name="Uno Y."/>
            <person name="Kwon T."/>
            <person name="Chapman J.A."/>
            <person name="Toyoda A."/>
            <person name="Takahashi S."/>
            <person name="Fukui A."/>
            <person name="Hikosaka A."/>
            <person name="Suzuki A."/>
            <person name="Kondo M."/>
            <person name="van Heeringen S.J."/>
            <person name="Quigley I."/>
            <person name="Heinz S."/>
            <person name="Ogino H."/>
            <person name="Ochi H."/>
            <person name="Hellsten U."/>
            <person name="Lyons J.B."/>
            <person name="Simakov O."/>
            <person name="Putnam N."/>
            <person name="Stites J."/>
            <person name="Kuroki Y."/>
            <person name="Tanaka T."/>
            <person name="Michiue T."/>
            <person name="Watanabe M."/>
            <person name="Bogdanovic O."/>
            <person name="Lister R."/>
            <person name="Georgiou G."/>
            <person name="Paranjpe S.S."/>
            <person name="van Kruijsbergen I."/>
            <person name="Shu S."/>
            <person name="Carlson J."/>
            <person name="Kinoshita T."/>
            <person name="Ohta Y."/>
            <person name="Mawaribuchi S."/>
            <person name="Jenkins J."/>
            <person name="Grimwood J."/>
            <person name="Schmutz J."/>
            <person name="Mitros T."/>
            <person name="Mozaffari S.V."/>
            <person name="Suzuki Y."/>
            <person name="Haramoto Y."/>
            <person name="Yamamoto T.S."/>
            <person name="Takagi C."/>
            <person name="Heald R."/>
            <person name="Miller K."/>
            <person name="Haudenschild C."/>
            <person name="Kitzman J."/>
            <person name="Nakayama T."/>
            <person name="Izutsu Y."/>
            <person name="Robert J."/>
            <person name="Fortriede J."/>
            <person name="Burns K."/>
            <person name="Lotay V."/>
            <person name="Karimi K."/>
            <person name="Yasuoka Y."/>
            <person name="Dichmann D.S."/>
            <person name="Flajnik M.F."/>
            <person name="Houston D.W."/>
            <person name="Shendure J."/>
            <person name="DuPasquier L."/>
            <person name="Vize P.D."/>
            <person name="Zorn A.M."/>
            <person name="Ito M."/>
            <person name="Marcotte E.M."/>
            <person name="Wallingford J.B."/>
            <person name="Ito Y."/>
            <person name="Asashima M."/>
            <person name="Ueno N."/>
            <person name="Matsuda Y."/>
            <person name="Veenstra G.J."/>
            <person name="Fujiyama A."/>
            <person name="Harland R.M."/>
            <person name="Taira M."/>
            <person name="Rokhsar D.S."/>
        </authorList>
    </citation>
    <scope>NUCLEOTIDE SEQUENCE [LARGE SCALE GENOMIC DNA]</scope>
    <source>
        <strain evidence="2">J</strain>
    </source>
</reference>
<dbReference type="EMBL" id="CM004474">
    <property type="protein sequence ID" value="OCT79412.1"/>
    <property type="molecule type" value="Genomic_DNA"/>
</dbReference>
<name>A0A974HIJ6_XENLA</name>
<evidence type="ECO:0000313" key="1">
    <source>
        <dbReference type="EMBL" id="OCT79412.1"/>
    </source>
</evidence>
<evidence type="ECO:0000313" key="2">
    <source>
        <dbReference type="Proteomes" id="UP000694892"/>
    </source>
</evidence>
<feature type="non-terminal residue" evidence="1">
    <location>
        <position position="76"/>
    </location>
</feature>
<dbReference type="AlphaFoldDB" id="A0A974HIJ6"/>
<evidence type="ECO:0008006" key="3">
    <source>
        <dbReference type="Google" id="ProtNLM"/>
    </source>
</evidence>